<reference evidence="1 2" key="1">
    <citation type="submission" date="2015-11" db="EMBL/GenBank/DDBJ databases">
        <title>Genomic analysis of 38 Legionella species identifies large and diverse effector repertoires.</title>
        <authorList>
            <person name="Burstein D."/>
            <person name="Amaro F."/>
            <person name="Zusman T."/>
            <person name="Lifshitz Z."/>
            <person name="Cohen O."/>
            <person name="Gilbert J.A."/>
            <person name="Pupko T."/>
            <person name="Shuman H.A."/>
            <person name="Segal G."/>
        </authorList>
    </citation>
    <scope>NUCLEOTIDE SEQUENCE [LARGE SCALE GENOMIC DNA]</scope>
    <source>
        <strain evidence="1 2">Mt.St.Helens-4</strain>
    </source>
</reference>
<dbReference type="EMBL" id="LNYV01000033">
    <property type="protein sequence ID" value="KTD56235.1"/>
    <property type="molecule type" value="Genomic_DNA"/>
</dbReference>
<name>A0A0W0YHC2_9GAMM</name>
<dbReference type="PATRIC" id="fig|28087.4.peg.2103"/>
<dbReference type="AlphaFoldDB" id="A0A0W0YHC2"/>
<dbReference type="Proteomes" id="UP000054621">
    <property type="component" value="Unassembled WGS sequence"/>
</dbReference>
<comment type="caution">
    <text evidence="1">The sequence shown here is derived from an EMBL/GenBank/DDBJ whole genome shotgun (WGS) entry which is preliminary data.</text>
</comment>
<proteinExistence type="predicted"/>
<gene>
    <name evidence="1" type="ORF">Lsai_1952</name>
</gene>
<organism evidence="1 2">
    <name type="scientific">Legionella sainthelensi</name>
    <dbReference type="NCBI Taxonomy" id="28087"/>
    <lineage>
        <taxon>Bacteria</taxon>
        <taxon>Pseudomonadati</taxon>
        <taxon>Pseudomonadota</taxon>
        <taxon>Gammaproteobacteria</taxon>
        <taxon>Legionellales</taxon>
        <taxon>Legionellaceae</taxon>
        <taxon>Legionella</taxon>
    </lineage>
</organism>
<sequence>MNKQIPNKIPKENLLTRKEIERVKKIDQYFNDMVDEYLISHPPRDIAKIKKDE</sequence>
<evidence type="ECO:0000313" key="1">
    <source>
        <dbReference type="EMBL" id="KTD56235.1"/>
    </source>
</evidence>
<evidence type="ECO:0000313" key="2">
    <source>
        <dbReference type="Proteomes" id="UP000054621"/>
    </source>
</evidence>
<protein>
    <submittedName>
        <fullName evidence="1">Uncharacterized protein</fullName>
    </submittedName>
</protein>
<dbReference type="RefSeq" id="WP_164480585.1">
    <property type="nucleotide sequence ID" value="NZ_CAAAJE010000028.1"/>
</dbReference>
<accession>A0A0W0YHC2</accession>